<dbReference type="InterPro" id="IPR050430">
    <property type="entry name" value="Peptidase_S1"/>
</dbReference>
<dbReference type="InterPro" id="IPR001254">
    <property type="entry name" value="Trypsin_dom"/>
</dbReference>
<evidence type="ECO:0000313" key="6">
    <source>
        <dbReference type="Proteomes" id="UP000252004"/>
    </source>
</evidence>
<reference evidence="5 6" key="1">
    <citation type="submission" date="2018-01" db="EMBL/GenBank/DDBJ databases">
        <title>Draft genome Sequence of streptomyces globosus LZH-48.</title>
        <authorList>
            <person name="Ran K."/>
            <person name="Li Z."/>
            <person name="Wei S."/>
            <person name="Dong R."/>
        </authorList>
    </citation>
    <scope>NUCLEOTIDE SEQUENCE [LARGE SCALE GENOMIC DNA]</scope>
    <source>
        <strain evidence="5 6">LZH-48</strain>
    </source>
</reference>
<dbReference type="Pfam" id="PF00089">
    <property type="entry name" value="Trypsin"/>
    <property type="match status" value="1"/>
</dbReference>
<evidence type="ECO:0000313" key="5">
    <source>
        <dbReference type="EMBL" id="AXE24727.1"/>
    </source>
</evidence>
<keyword evidence="6" id="KW-1185">Reference proteome</keyword>
<comment type="similarity">
    <text evidence="1">Belongs to the peptidase S1 family.</text>
</comment>
<keyword evidence="5" id="KW-0645">Protease</keyword>
<dbReference type="PANTHER" id="PTHR24276:SF98">
    <property type="entry name" value="FI18310P1-RELATED"/>
    <property type="match status" value="1"/>
</dbReference>
<dbReference type="PROSITE" id="PS00134">
    <property type="entry name" value="TRYPSIN_HIS"/>
    <property type="match status" value="1"/>
</dbReference>
<feature type="region of interest" description="Disordered" evidence="3">
    <location>
        <begin position="1"/>
        <end position="63"/>
    </location>
</feature>
<evidence type="ECO:0000256" key="3">
    <source>
        <dbReference type="SAM" id="MobiDB-lite"/>
    </source>
</evidence>
<feature type="domain" description="Peptidase S1" evidence="4">
    <location>
        <begin position="138"/>
        <end position="370"/>
    </location>
</feature>
<feature type="compositionally biased region" description="Basic and acidic residues" evidence="3">
    <location>
        <begin position="51"/>
        <end position="60"/>
    </location>
</feature>
<name>A0A344U1F6_9ACTN</name>
<dbReference type="PROSITE" id="PS50240">
    <property type="entry name" value="TRYPSIN_DOM"/>
    <property type="match status" value="1"/>
</dbReference>
<protein>
    <submittedName>
        <fullName evidence="5">Serine protease</fullName>
    </submittedName>
</protein>
<dbReference type="KEGG" id="sgz:C0216_15825"/>
<dbReference type="SUPFAM" id="SSF50494">
    <property type="entry name" value="Trypsin-like serine proteases"/>
    <property type="match status" value="1"/>
</dbReference>
<dbReference type="CDD" id="cd00190">
    <property type="entry name" value="Tryp_SPc"/>
    <property type="match status" value="1"/>
</dbReference>
<keyword evidence="5" id="KW-0378">Hydrolase</keyword>
<dbReference type="SMART" id="SM00020">
    <property type="entry name" value="Tryp_SPc"/>
    <property type="match status" value="1"/>
</dbReference>
<dbReference type="OrthoDB" id="3657335at2"/>
<dbReference type="InterPro" id="IPR009003">
    <property type="entry name" value="Peptidase_S1_PA"/>
</dbReference>
<sequence>MPSEPSGGPAPRHPLGRPQAGPRRRSLLRTACVSPGRRRAAHRSAAASEPGRSHWADRRQQGAAATRLRGLPLRRGACCPHGPADLERAGWSTPEPRVKEVSVLSLHSVRRRVARTTVVGTLVAAACATLLAGSAGAIVNGSDAGEHYPFMATIPESAPKYGLHDGNCGASLIDPRWVLTAAHCVQGDGLELEGTVRIGSRHRKSGGTVRAIDRIVVHPGYANGEGKAFNKHDIALVRLDRPVAGKPVRLAEGAGRPGTPTRILGFGTTVDTELRFAERLQELDTRIGAEAECAPGYADRTRLCTISRVPEAMACFGDSGGPQLQRGRHGRWELVGVTSGPGAPGVACSDGPGLYAGVPVYRDWIRKTVRRDA</sequence>
<dbReference type="InterPro" id="IPR001314">
    <property type="entry name" value="Peptidase_S1A"/>
</dbReference>
<evidence type="ECO:0000259" key="4">
    <source>
        <dbReference type="PROSITE" id="PS50240"/>
    </source>
</evidence>
<accession>A0A344U1F6</accession>
<keyword evidence="2" id="KW-1015">Disulfide bond</keyword>
<proteinExistence type="inferred from homology"/>
<dbReference type="EMBL" id="CP030862">
    <property type="protein sequence ID" value="AXE24727.1"/>
    <property type="molecule type" value="Genomic_DNA"/>
</dbReference>
<dbReference type="Proteomes" id="UP000252004">
    <property type="component" value="Chromosome"/>
</dbReference>
<organism evidence="5 6">
    <name type="scientific">Streptomyces globosus</name>
    <dbReference type="NCBI Taxonomy" id="68209"/>
    <lineage>
        <taxon>Bacteria</taxon>
        <taxon>Bacillati</taxon>
        <taxon>Actinomycetota</taxon>
        <taxon>Actinomycetes</taxon>
        <taxon>Kitasatosporales</taxon>
        <taxon>Streptomycetaceae</taxon>
        <taxon>Streptomyces</taxon>
    </lineage>
</organism>
<dbReference type="GO" id="GO:0004252">
    <property type="term" value="F:serine-type endopeptidase activity"/>
    <property type="evidence" value="ECO:0007669"/>
    <property type="project" value="InterPro"/>
</dbReference>
<dbReference type="InterPro" id="IPR043504">
    <property type="entry name" value="Peptidase_S1_PA_chymotrypsin"/>
</dbReference>
<gene>
    <name evidence="5" type="ORF">C0216_15825</name>
</gene>
<dbReference type="Gene3D" id="2.40.10.10">
    <property type="entry name" value="Trypsin-like serine proteases"/>
    <property type="match status" value="1"/>
</dbReference>
<dbReference type="GO" id="GO:0006508">
    <property type="term" value="P:proteolysis"/>
    <property type="evidence" value="ECO:0007669"/>
    <property type="project" value="UniProtKB-KW"/>
</dbReference>
<evidence type="ECO:0000256" key="1">
    <source>
        <dbReference type="ARBA" id="ARBA00007664"/>
    </source>
</evidence>
<dbReference type="PANTHER" id="PTHR24276">
    <property type="entry name" value="POLYSERASE-RELATED"/>
    <property type="match status" value="1"/>
</dbReference>
<evidence type="ECO:0000256" key="2">
    <source>
        <dbReference type="ARBA" id="ARBA00023157"/>
    </source>
</evidence>
<dbReference type="PRINTS" id="PR00722">
    <property type="entry name" value="CHYMOTRYPSIN"/>
</dbReference>
<dbReference type="InterPro" id="IPR018114">
    <property type="entry name" value="TRYPSIN_HIS"/>
</dbReference>
<dbReference type="AlphaFoldDB" id="A0A344U1F6"/>